<dbReference type="Proteomes" id="UP000503011">
    <property type="component" value="Chromosome"/>
</dbReference>
<evidence type="ECO:0000313" key="1">
    <source>
        <dbReference type="EMBL" id="BCB82813.1"/>
    </source>
</evidence>
<accession>A0A6F8Y9V9</accession>
<sequence>MGAARARVPRAGAASVDGEMVDGPVRARAEAVLRRAERYQEDET</sequence>
<protein>
    <recommendedName>
        <fullName evidence="3">HpcH/HpaI aldolase/citrate lyase domain-containing protein</fullName>
    </recommendedName>
</protein>
<dbReference type="Gene3D" id="3.20.20.60">
    <property type="entry name" value="Phosphoenolpyruvate-binding domains"/>
    <property type="match status" value="1"/>
</dbReference>
<evidence type="ECO:0000313" key="2">
    <source>
        <dbReference type="Proteomes" id="UP000503011"/>
    </source>
</evidence>
<gene>
    <name evidence="1" type="ORF">Psuf_001260</name>
</gene>
<dbReference type="RefSeq" id="WP_269476248.1">
    <property type="nucleotide sequence ID" value="NZ_AP022871.1"/>
</dbReference>
<organism evidence="1 2">
    <name type="scientific">Phytohabitans suffuscus</name>
    <dbReference type="NCBI Taxonomy" id="624315"/>
    <lineage>
        <taxon>Bacteria</taxon>
        <taxon>Bacillati</taxon>
        <taxon>Actinomycetota</taxon>
        <taxon>Actinomycetes</taxon>
        <taxon>Micromonosporales</taxon>
        <taxon>Micromonosporaceae</taxon>
    </lineage>
</organism>
<dbReference type="InterPro" id="IPR040442">
    <property type="entry name" value="Pyrv_kinase-like_dom_sf"/>
</dbReference>
<dbReference type="KEGG" id="psuu:Psuf_001260"/>
<name>A0A6F8Y9V9_9ACTN</name>
<dbReference type="AlphaFoldDB" id="A0A6F8Y9V9"/>
<proteinExistence type="predicted"/>
<dbReference type="EMBL" id="AP022871">
    <property type="protein sequence ID" value="BCB82813.1"/>
    <property type="molecule type" value="Genomic_DNA"/>
</dbReference>
<keyword evidence="2" id="KW-1185">Reference proteome</keyword>
<reference evidence="1 2" key="2">
    <citation type="submission" date="2020-03" db="EMBL/GenBank/DDBJ databases">
        <authorList>
            <person name="Ichikawa N."/>
            <person name="Kimura A."/>
            <person name="Kitahashi Y."/>
            <person name="Uohara A."/>
        </authorList>
    </citation>
    <scope>NUCLEOTIDE SEQUENCE [LARGE SCALE GENOMIC DNA]</scope>
    <source>
        <strain evidence="1 2">NBRC 105367</strain>
    </source>
</reference>
<evidence type="ECO:0008006" key="3">
    <source>
        <dbReference type="Google" id="ProtNLM"/>
    </source>
</evidence>
<reference evidence="1 2" key="1">
    <citation type="submission" date="2020-03" db="EMBL/GenBank/DDBJ databases">
        <title>Whole genome shotgun sequence of Phytohabitans suffuscus NBRC 105367.</title>
        <authorList>
            <person name="Komaki H."/>
            <person name="Tamura T."/>
        </authorList>
    </citation>
    <scope>NUCLEOTIDE SEQUENCE [LARGE SCALE GENOMIC DNA]</scope>
    <source>
        <strain evidence="1 2">NBRC 105367</strain>
    </source>
</reference>